<evidence type="ECO:0000313" key="4">
    <source>
        <dbReference type="Proteomes" id="UP000663891"/>
    </source>
</evidence>
<dbReference type="OrthoDB" id="671439at2759"/>
<sequence length="396" mass="45962">MSSATNVDEKLSLCDFIVPVSYTRLLLIYDYVIHDLEKPLLKFLYNYCPSAFKRISNNKLIDSVDHPTIYTHAIDRNTSLSSLDIEHTDIFPYGRIPDKESPLFFLHQLTLKDGTILAIGIHHRLTDGHGFINLIYRFSVWMSGEQIPLLFEHNRSLIKKKTAPTILYQHREYYSEDSLLLPSIYCPHVETDVIVRHYKKQDLFNMLNITSKHVSFNDVLVAWLTKTISSVRHVPSKTIVKVGMPTNGRNILGLDENYFGNCVFYIYIPFLMTDLESSSVDELSERVHEERKKCMTKAYIESALAYIKCNTTKSHSSIYPIFNRFGEYDIAFSNWSRFPMYQIDFGHGPPKRVFLPPGKRRNGMINILPSIDGDNEVELYIRLNQIHIKELLKILK</sequence>
<evidence type="ECO:0000313" key="2">
    <source>
        <dbReference type="EMBL" id="CAF0877972.1"/>
    </source>
</evidence>
<dbReference type="Pfam" id="PF02458">
    <property type="entry name" value="Transferase"/>
    <property type="match status" value="1"/>
</dbReference>
<dbReference type="PANTHER" id="PTHR31642">
    <property type="entry name" value="TRICHOTHECENE 3-O-ACETYLTRANSFERASE"/>
    <property type="match status" value="1"/>
</dbReference>
<evidence type="ECO:0000256" key="1">
    <source>
        <dbReference type="ARBA" id="ARBA00022679"/>
    </source>
</evidence>
<dbReference type="EMBL" id="CAJNON010000053">
    <property type="protein sequence ID" value="CAF0877972.1"/>
    <property type="molecule type" value="Genomic_DNA"/>
</dbReference>
<dbReference type="GO" id="GO:0016747">
    <property type="term" value="F:acyltransferase activity, transferring groups other than amino-acyl groups"/>
    <property type="evidence" value="ECO:0007669"/>
    <property type="project" value="TreeGrafter"/>
</dbReference>
<dbReference type="Proteomes" id="UP000663891">
    <property type="component" value="Unassembled WGS sequence"/>
</dbReference>
<dbReference type="Proteomes" id="UP000663881">
    <property type="component" value="Unassembled WGS sequence"/>
</dbReference>
<name>A0A813XZ61_9BILA</name>
<keyword evidence="1" id="KW-0808">Transferase</keyword>
<dbReference type="InterPro" id="IPR023213">
    <property type="entry name" value="CAT-like_dom_sf"/>
</dbReference>
<gene>
    <name evidence="3" type="ORF">OKA104_LOCUS22473</name>
    <name evidence="2" type="ORF">VCS650_LOCUS8086</name>
</gene>
<dbReference type="AlphaFoldDB" id="A0A813XZ61"/>
<dbReference type="Gene3D" id="3.30.559.10">
    <property type="entry name" value="Chloramphenicol acetyltransferase-like domain"/>
    <property type="match status" value="2"/>
</dbReference>
<accession>A0A813XZ61</accession>
<protein>
    <submittedName>
        <fullName evidence="2">Uncharacterized protein</fullName>
    </submittedName>
</protein>
<dbReference type="PANTHER" id="PTHR31642:SF310">
    <property type="entry name" value="FATTY ALCOHOL:CAFFEOYL-COA ACYLTRANSFERASE"/>
    <property type="match status" value="1"/>
</dbReference>
<dbReference type="InterPro" id="IPR050317">
    <property type="entry name" value="Plant_Fungal_Acyltransferase"/>
</dbReference>
<organism evidence="2 4">
    <name type="scientific">Adineta steineri</name>
    <dbReference type="NCBI Taxonomy" id="433720"/>
    <lineage>
        <taxon>Eukaryota</taxon>
        <taxon>Metazoa</taxon>
        <taxon>Spiralia</taxon>
        <taxon>Gnathifera</taxon>
        <taxon>Rotifera</taxon>
        <taxon>Eurotatoria</taxon>
        <taxon>Bdelloidea</taxon>
        <taxon>Adinetida</taxon>
        <taxon>Adinetidae</taxon>
        <taxon>Adineta</taxon>
    </lineage>
</organism>
<dbReference type="EMBL" id="CAJOAY010001637">
    <property type="protein sequence ID" value="CAF3868835.1"/>
    <property type="molecule type" value="Genomic_DNA"/>
</dbReference>
<proteinExistence type="predicted"/>
<reference evidence="2" key="1">
    <citation type="submission" date="2021-02" db="EMBL/GenBank/DDBJ databases">
        <authorList>
            <person name="Nowell W R."/>
        </authorList>
    </citation>
    <scope>NUCLEOTIDE SEQUENCE</scope>
</reference>
<evidence type="ECO:0000313" key="3">
    <source>
        <dbReference type="EMBL" id="CAF3868835.1"/>
    </source>
</evidence>
<comment type="caution">
    <text evidence="2">The sequence shown here is derived from an EMBL/GenBank/DDBJ whole genome shotgun (WGS) entry which is preliminary data.</text>
</comment>